<dbReference type="InterPro" id="IPR013862">
    <property type="entry name" value="Kei1"/>
</dbReference>
<feature type="compositionally biased region" description="Gly residues" evidence="1">
    <location>
        <begin position="270"/>
        <end position="283"/>
    </location>
</feature>
<name>A0A316U329_9BASI</name>
<feature type="transmembrane region" description="Helical" evidence="2">
    <location>
        <begin position="84"/>
        <end position="106"/>
    </location>
</feature>
<dbReference type="GO" id="GO:0070916">
    <property type="term" value="C:inositol phosphoceramide synthase complex"/>
    <property type="evidence" value="ECO:0007669"/>
    <property type="project" value="TreeGrafter"/>
</dbReference>
<accession>A0A316U329</accession>
<dbReference type="RefSeq" id="XP_025346364.1">
    <property type="nucleotide sequence ID" value="XM_025494465.1"/>
</dbReference>
<dbReference type="GO" id="GO:0000139">
    <property type="term" value="C:Golgi membrane"/>
    <property type="evidence" value="ECO:0007669"/>
    <property type="project" value="TreeGrafter"/>
</dbReference>
<keyword evidence="2" id="KW-1133">Transmembrane helix</keyword>
<keyword evidence="4" id="KW-1185">Reference proteome</keyword>
<organism evidence="3 4">
    <name type="scientific">Pseudomicrostroma glucosiphilum</name>
    <dbReference type="NCBI Taxonomy" id="1684307"/>
    <lineage>
        <taxon>Eukaryota</taxon>
        <taxon>Fungi</taxon>
        <taxon>Dikarya</taxon>
        <taxon>Basidiomycota</taxon>
        <taxon>Ustilaginomycotina</taxon>
        <taxon>Exobasidiomycetes</taxon>
        <taxon>Microstromatales</taxon>
        <taxon>Microstromatales incertae sedis</taxon>
        <taxon>Pseudomicrostroma</taxon>
    </lineage>
</organism>
<gene>
    <name evidence="3" type="ORF">BCV69DRAFT_300531</name>
</gene>
<dbReference type="Proteomes" id="UP000245942">
    <property type="component" value="Unassembled WGS sequence"/>
</dbReference>
<feature type="region of interest" description="Disordered" evidence="1">
    <location>
        <begin position="231"/>
        <end position="296"/>
    </location>
</feature>
<dbReference type="EMBL" id="KZ819332">
    <property type="protein sequence ID" value="PWN19204.1"/>
    <property type="molecule type" value="Genomic_DNA"/>
</dbReference>
<proteinExistence type="predicted"/>
<reference evidence="3 4" key="1">
    <citation type="journal article" date="2018" name="Mol. Biol. Evol.">
        <title>Broad Genomic Sampling Reveals a Smut Pathogenic Ancestry of the Fungal Clade Ustilaginomycotina.</title>
        <authorList>
            <person name="Kijpornyongpan T."/>
            <person name="Mondo S.J."/>
            <person name="Barry K."/>
            <person name="Sandor L."/>
            <person name="Lee J."/>
            <person name="Lipzen A."/>
            <person name="Pangilinan J."/>
            <person name="LaButti K."/>
            <person name="Hainaut M."/>
            <person name="Henrissat B."/>
            <person name="Grigoriev I.V."/>
            <person name="Spatafora J.W."/>
            <person name="Aime M.C."/>
        </authorList>
    </citation>
    <scope>NUCLEOTIDE SEQUENCE [LARGE SCALE GENOMIC DNA]</scope>
    <source>
        <strain evidence="3 4">MCA 4718</strain>
    </source>
</reference>
<dbReference type="GeneID" id="37016199"/>
<evidence type="ECO:0000313" key="4">
    <source>
        <dbReference type="Proteomes" id="UP000245942"/>
    </source>
</evidence>
<dbReference type="PANTHER" id="PTHR28077:SF1">
    <property type="entry name" value="INOSITOL PHOSPHORYLCERAMIDE SYNTHASE REGULATORY SUBUNIT KEI1"/>
    <property type="match status" value="1"/>
</dbReference>
<dbReference type="STRING" id="1684307.A0A316U329"/>
<keyword evidence="2" id="KW-0472">Membrane</keyword>
<feature type="transmembrane region" description="Helical" evidence="2">
    <location>
        <begin position="41"/>
        <end position="72"/>
    </location>
</feature>
<feature type="transmembrane region" description="Helical" evidence="2">
    <location>
        <begin position="12"/>
        <end position="35"/>
    </location>
</feature>
<dbReference type="OrthoDB" id="3338076at2759"/>
<dbReference type="GO" id="GO:0070917">
    <property type="term" value="F:inositol phosphoceramide synthase regulator activity"/>
    <property type="evidence" value="ECO:0007669"/>
    <property type="project" value="InterPro"/>
</dbReference>
<keyword evidence="2" id="KW-0812">Transmembrane</keyword>
<dbReference type="AlphaFoldDB" id="A0A316U329"/>
<evidence type="ECO:0000313" key="3">
    <source>
        <dbReference type="EMBL" id="PWN19204.1"/>
    </source>
</evidence>
<protein>
    <submittedName>
        <fullName evidence="3">DUF1753-domain-containing protein</fullName>
    </submittedName>
</protein>
<feature type="compositionally biased region" description="Polar residues" evidence="1">
    <location>
        <begin position="203"/>
        <end position="216"/>
    </location>
</feature>
<dbReference type="Pfam" id="PF08552">
    <property type="entry name" value="Kei1"/>
    <property type="match status" value="1"/>
</dbReference>
<evidence type="ECO:0000256" key="2">
    <source>
        <dbReference type="SAM" id="Phobius"/>
    </source>
</evidence>
<dbReference type="GO" id="GO:0006673">
    <property type="term" value="P:inositol phosphoceramide metabolic process"/>
    <property type="evidence" value="ECO:0007669"/>
    <property type="project" value="InterPro"/>
</dbReference>
<feature type="transmembrane region" description="Helical" evidence="2">
    <location>
        <begin position="173"/>
        <end position="193"/>
    </location>
</feature>
<dbReference type="PANTHER" id="PTHR28077">
    <property type="entry name" value="INOSITOL PHOSPHORYLCERAMIDE SYNTHASE REGULATORY SUBUNIT KEI1"/>
    <property type="match status" value="1"/>
</dbReference>
<sequence>MAISPSFHRYSLFSSFLFLLDLKAGCTILTLFNLFNKSAGVFGLLAIFQGGTLAQLTLYAYSLGTIFISLWGLRGISEESAPTVLLYAHMYLADHLVSSLWSFYFFQVVYHYTEHNGQPPPLSKYQEGLMSLIESIESQYETKGVHHVPLVGDARVEAAQQVWRGESNFSGTVLIIGWFIKIYFALLLYSYALHLRHGTYQSLPLSKPSGSTTAENRNGYLPVRASITIERGEGRTTVPSGERTGPARTLEDEVLPGWSDDELSDDEAGAGVGKPGRKSGGGQEGRRTDNSQSARS</sequence>
<feature type="compositionally biased region" description="Acidic residues" evidence="1">
    <location>
        <begin position="259"/>
        <end position="268"/>
    </location>
</feature>
<evidence type="ECO:0000256" key="1">
    <source>
        <dbReference type="SAM" id="MobiDB-lite"/>
    </source>
</evidence>
<feature type="region of interest" description="Disordered" evidence="1">
    <location>
        <begin position="203"/>
        <end position="222"/>
    </location>
</feature>